<gene>
    <name evidence="6" type="ORF">ABK905_10320</name>
</gene>
<dbReference type="Pfam" id="PF09339">
    <property type="entry name" value="HTH_IclR"/>
    <property type="match status" value="1"/>
</dbReference>
<keyword evidence="1" id="KW-0805">Transcription regulation</keyword>
<keyword evidence="2" id="KW-0238">DNA-binding</keyword>
<evidence type="ECO:0000313" key="6">
    <source>
        <dbReference type="EMBL" id="XBS71297.1"/>
    </source>
</evidence>
<organism evidence="6">
    <name type="scientific">Acerihabitans sp. KWT182</name>
    <dbReference type="NCBI Taxonomy" id="3157919"/>
    <lineage>
        <taxon>Bacteria</taxon>
        <taxon>Pseudomonadati</taxon>
        <taxon>Pseudomonadota</taxon>
        <taxon>Gammaproteobacteria</taxon>
        <taxon>Enterobacterales</taxon>
        <taxon>Pectobacteriaceae</taxon>
        <taxon>Acerihabitans</taxon>
    </lineage>
</organism>
<evidence type="ECO:0000256" key="3">
    <source>
        <dbReference type="ARBA" id="ARBA00023163"/>
    </source>
</evidence>
<dbReference type="SUPFAM" id="SSF55781">
    <property type="entry name" value="GAF domain-like"/>
    <property type="match status" value="1"/>
</dbReference>
<dbReference type="PROSITE" id="PS51078">
    <property type="entry name" value="ICLR_ED"/>
    <property type="match status" value="1"/>
</dbReference>
<dbReference type="EMBL" id="CP157947">
    <property type="protein sequence ID" value="XBS71297.1"/>
    <property type="molecule type" value="Genomic_DNA"/>
</dbReference>
<dbReference type="GO" id="GO:0045892">
    <property type="term" value="P:negative regulation of DNA-templated transcription"/>
    <property type="evidence" value="ECO:0007669"/>
    <property type="project" value="TreeGrafter"/>
</dbReference>
<sequence>MSKKGLKIQVISRAAQILRSLGSEGLSLGELAQRTGLPRSTVQRIVDALEQENLVDAGESGVRLGWGLNELAKMTYCNVAAKLRHPFETLFTATRETVDIATLRGREVYFLDRIISDQLVRVVPMTDRPKPLYAMANGKAILSCLPDEQIRDLFGKCMPALTEHTLTSVESLLDDIALIRQSGFSYDREEHAQGVCAIGIPLAVPDSAPYAMSVVVPSFRFDARLPELQTILGGVQKECQSILQPRA</sequence>
<evidence type="ECO:0000259" key="4">
    <source>
        <dbReference type="PROSITE" id="PS51077"/>
    </source>
</evidence>
<feature type="domain" description="HTH iclR-type" evidence="4">
    <location>
        <begin position="8"/>
        <end position="68"/>
    </location>
</feature>
<dbReference type="PANTHER" id="PTHR30136">
    <property type="entry name" value="HELIX-TURN-HELIX TRANSCRIPTIONAL REGULATOR, ICLR FAMILY"/>
    <property type="match status" value="1"/>
</dbReference>
<dbReference type="Pfam" id="PF01614">
    <property type="entry name" value="IclR_C"/>
    <property type="match status" value="1"/>
</dbReference>
<dbReference type="AlphaFoldDB" id="A0AAU7QEE7"/>
<dbReference type="InterPro" id="IPR050707">
    <property type="entry name" value="HTH_MetabolicPath_Reg"/>
</dbReference>
<dbReference type="SMART" id="SM00346">
    <property type="entry name" value="HTH_ICLR"/>
    <property type="match status" value="1"/>
</dbReference>
<dbReference type="CDD" id="cd00090">
    <property type="entry name" value="HTH_ARSR"/>
    <property type="match status" value="1"/>
</dbReference>
<dbReference type="Gene3D" id="3.30.450.40">
    <property type="match status" value="1"/>
</dbReference>
<keyword evidence="3" id="KW-0804">Transcription</keyword>
<dbReference type="InterPro" id="IPR014757">
    <property type="entry name" value="Tscrpt_reg_IclR_C"/>
</dbReference>
<dbReference type="InterPro" id="IPR029016">
    <property type="entry name" value="GAF-like_dom_sf"/>
</dbReference>
<name>A0AAU7QEE7_9GAMM</name>
<dbReference type="Gene3D" id="1.10.10.10">
    <property type="entry name" value="Winged helix-like DNA-binding domain superfamily/Winged helix DNA-binding domain"/>
    <property type="match status" value="1"/>
</dbReference>
<dbReference type="InterPro" id="IPR005471">
    <property type="entry name" value="Tscrpt_reg_IclR_N"/>
</dbReference>
<dbReference type="PROSITE" id="PS51077">
    <property type="entry name" value="HTH_ICLR"/>
    <property type="match status" value="1"/>
</dbReference>
<accession>A0AAU7QEE7</accession>
<evidence type="ECO:0000256" key="1">
    <source>
        <dbReference type="ARBA" id="ARBA00023015"/>
    </source>
</evidence>
<dbReference type="InterPro" id="IPR036388">
    <property type="entry name" value="WH-like_DNA-bd_sf"/>
</dbReference>
<dbReference type="InterPro" id="IPR011991">
    <property type="entry name" value="ArsR-like_HTH"/>
</dbReference>
<dbReference type="GO" id="GO:0003700">
    <property type="term" value="F:DNA-binding transcription factor activity"/>
    <property type="evidence" value="ECO:0007669"/>
    <property type="project" value="TreeGrafter"/>
</dbReference>
<dbReference type="PANTHER" id="PTHR30136:SF35">
    <property type="entry name" value="HTH-TYPE TRANSCRIPTIONAL REGULATOR RV1719"/>
    <property type="match status" value="1"/>
</dbReference>
<dbReference type="InterPro" id="IPR036390">
    <property type="entry name" value="WH_DNA-bd_sf"/>
</dbReference>
<feature type="domain" description="IclR-ED" evidence="5">
    <location>
        <begin position="62"/>
        <end position="247"/>
    </location>
</feature>
<proteinExistence type="predicted"/>
<dbReference type="SUPFAM" id="SSF46785">
    <property type="entry name" value="Winged helix' DNA-binding domain"/>
    <property type="match status" value="1"/>
</dbReference>
<evidence type="ECO:0000259" key="5">
    <source>
        <dbReference type="PROSITE" id="PS51078"/>
    </source>
</evidence>
<reference evidence="6" key="1">
    <citation type="submission" date="2024-06" db="EMBL/GenBank/DDBJ databases">
        <authorList>
            <person name="Coelho C."/>
            <person name="Bento M."/>
            <person name="Garcia E."/>
            <person name="Camelo A."/>
            <person name="Brandao I."/>
            <person name="Espirito Santo C."/>
            <person name="Trovao J."/>
            <person name="Verissimo A."/>
            <person name="Costa J."/>
            <person name="Tiago I."/>
        </authorList>
    </citation>
    <scope>NUCLEOTIDE SEQUENCE</scope>
    <source>
        <strain evidence="6">KWT182</strain>
    </source>
</reference>
<dbReference type="GO" id="GO:0003677">
    <property type="term" value="F:DNA binding"/>
    <property type="evidence" value="ECO:0007669"/>
    <property type="project" value="UniProtKB-KW"/>
</dbReference>
<evidence type="ECO:0000256" key="2">
    <source>
        <dbReference type="ARBA" id="ARBA00023125"/>
    </source>
</evidence>
<protein>
    <submittedName>
        <fullName evidence="6">IclR family transcriptional regulator</fullName>
    </submittedName>
</protein>